<comment type="similarity">
    <text evidence="2">Belongs to the glycosyltransferase 2 family.</text>
</comment>
<keyword evidence="3" id="KW-0328">Glycosyltransferase</keyword>
<feature type="domain" description="Glycosyltransferase 2-like" evidence="10">
    <location>
        <begin position="6"/>
        <end position="159"/>
    </location>
</feature>
<dbReference type="CDD" id="cd04179">
    <property type="entry name" value="DPM_DPG-synthase_like"/>
    <property type="match status" value="1"/>
</dbReference>
<dbReference type="SUPFAM" id="SSF53448">
    <property type="entry name" value="Nucleotide-diphospho-sugar transferases"/>
    <property type="match status" value="1"/>
</dbReference>
<dbReference type="InterPro" id="IPR029044">
    <property type="entry name" value="Nucleotide-diphossugar_trans"/>
</dbReference>
<keyword evidence="12" id="KW-1185">Reference proteome</keyword>
<evidence type="ECO:0000256" key="5">
    <source>
        <dbReference type="ARBA" id="ARBA00022842"/>
    </source>
</evidence>
<evidence type="ECO:0000256" key="1">
    <source>
        <dbReference type="ARBA" id="ARBA00001946"/>
    </source>
</evidence>
<dbReference type="Pfam" id="PF00535">
    <property type="entry name" value="Glycos_transf_2"/>
    <property type="match status" value="1"/>
</dbReference>
<dbReference type="InterPro" id="IPR050256">
    <property type="entry name" value="Glycosyltransferase_2"/>
</dbReference>
<dbReference type="AlphaFoldDB" id="A0A3S9SYX9"/>
<evidence type="ECO:0000256" key="9">
    <source>
        <dbReference type="ARBA" id="ARBA00048997"/>
    </source>
</evidence>
<dbReference type="Proteomes" id="UP000267250">
    <property type="component" value="Chromosome"/>
</dbReference>
<dbReference type="GO" id="GO:0016757">
    <property type="term" value="F:glycosyltransferase activity"/>
    <property type="evidence" value="ECO:0007669"/>
    <property type="project" value="UniProtKB-KW"/>
</dbReference>
<comment type="catalytic activity">
    <reaction evidence="8">
        <text>(2R)-3-phosphoglycerate + UDP-alpha-D-glucose = (2R)-2-O-(alpha-D-glucopyranosyl)-3-phospho-glycerate + UDP + H(+)</text>
        <dbReference type="Rhea" id="RHEA:31319"/>
        <dbReference type="ChEBI" id="CHEBI:15378"/>
        <dbReference type="ChEBI" id="CHEBI:58223"/>
        <dbReference type="ChEBI" id="CHEBI:58272"/>
        <dbReference type="ChEBI" id="CHEBI:58885"/>
        <dbReference type="ChEBI" id="CHEBI:62600"/>
        <dbReference type="EC" id="2.4.1.266"/>
    </reaction>
    <physiologicalReaction direction="left-to-right" evidence="8">
        <dbReference type="Rhea" id="RHEA:31320"/>
    </physiologicalReaction>
</comment>
<evidence type="ECO:0000256" key="6">
    <source>
        <dbReference type="ARBA" id="ARBA00039022"/>
    </source>
</evidence>
<sequence length="235" mass="26100">MKRMISVLIPAFNEAERIAITIQSLRKGLVNENFEVIVIDDGSTDKTGDIARNCGATVVSLPTNRGKGTAINQGLKKAGGDIFLLVDADLGESAQLIAQLLKPIQRGEADLTIARFPVPQRKGGFGLVKGLAHHGLYLCTGTRFYSPISGQRAMRRQVLDVIGPFRTGWGMEVAMTIDAYHKGFRIMEVPLDLTHRQTGRNLADFIHRGQQFRDIFFTLIQAYWQYRLKKGGSKK</sequence>
<evidence type="ECO:0000259" key="10">
    <source>
        <dbReference type="Pfam" id="PF00535"/>
    </source>
</evidence>
<keyword evidence="4 11" id="KW-0808">Transferase</keyword>
<evidence type="ECO:0000256" key="3">
    <source>
        <dbReference type="ARBA" id="ARBA00022676"/>
    </source>
</evidence>
<dbReference type="EC" id="2.4.1.266" evidence="6"/>
<dbReference type="InterPro" id="IPR001173">
    <property type="entry name" value="Glyco_trans_2-like"/>
</dbReference>
<name>A0A3S9SYX9_9FIRM</name>
<dbReference type="OrthoDB" id="9810303at2"/>
<dbReference type="PANTHER" id="PTHR48090">
    <property type="entry name" value="UNDECAPRENYL-PHOSPHATE 4-DEOXY-4-FORMAMIDO-L-ARABINOSE TRANSFERASE-RELATED"/>
    <property type="match status" value="1"/>
</dbReference>
<evidence type="ECO:0000256" key="7">
    <source>
        <dbReference type="ARBA" id="ARBA00040894"/>
    </source>
</evidence>
<evidence type="ECO:0000313" key="11">
    <source>
        <dbReference type="EMBL" id="AZR73509.1"/>
    </source>
</evidence>
<dbReference type="PANTHER" id="PTHR48090:SF10">
    <property type="entry name" value="GLUCOSYL-3-PHOSPHOGLYCERATE SYNTHASE"/>
    <property type="match status" value="1"/>
</dbReference>
<evidence type="ECO:0000256" key="2">
    <source>
        <dbReference type="ARBA" id="ARBA00006739"/>
    </source>
</evidence>
<dbReference type="Gene3D" id="3.90.550.10">
    <property type="entry name" value="Spore Coat Polysaccharide Biosynthesis Protein SpsA, Chain A"/>
    <property type="match status" value="1"/>
</dbReference>
<accession>A0A3S9SYX9</accession>
<reference evidence="11 12" key="1">
    <citation type="submission" date="2016-07" db="EMBL/GenBank/DDBJ databases">
        <title>Genome and transcriptome analysis of iron-reducing fermentative bacteria Anoxybacter fermentans.</title>
        <authorList>
            <person name="Zeng X."/>
            <person name="Shao Z."/>
        </authorList>
    </citation>
    <scope>NUCLEOTIDE SEQUENCE [LARGE SCALE GENOMIC DNA]</scope>
    <source>
        <strain evidence="11 12">DY22613</strain>
    </source>
</reference>
<organism evidence="11 12">
    <name type="scientific">Anoxybacter fermentans</name>
    <dbReference type="NCBI Taxonomy" id="1323375"/>
    <lineage>
        <taxon>Bacteria</taxon>
        <taxon>Bacillati</taxon>
        <taxon>Bacillota</taxon>
        <taxon>Clostridia</taxon>
        <taxon>Halanaerobiales</taxon>
        <taxon>Anoxybacter</taxon>
    </lineage>
</organism>
<evidence type="ECO:0000313" key="12">
    <source>
        <dbReference type="Proteomes" id="UP000267250"/>
    </source>
</evidence>
<keyword evidence="5" id="KW-0460">Magnesium</keyword>
<evidence type="ECO:0000256" key="8">
    <source>
        <dbReference type="ARBA" id="ARBA00048689"/>
    </source>
</evidence>
<comment type="catalytic activity">
    <reaction evidence="9">
        <text>an NDP-alpha-D-glucose + (2R)-3-phosphoglycerate = (2R)-2-O-(alpha-D-glucopyranosyl)-3-phospho-glycerate + a ribonucleoside 5'-diphosphate + H(+)</text>
        <dbReference type="Rhea" id="RHEA:47244"/>
        <dbReference type="ChEBI" id="CHEBI:15378"/>
        <dbReference type="ChEBI" id="CHEBI:57930"/>
        <dbReference type="ChEBI" id="CHEBI:58272"/>
        <dbReference type="ChEBI" id="CHEBI:62600"/>
        <dbReference type="ChEBI" id="CHEBI:76533"/>
        <dbReference type="EC" id="2.4.1.266"/>
    </reaction>
    <physiologicalReaction direction="left-to-right" evidence="9">
        <dbReference type="Rhea" id="RHEA:47245"/>
    </physiologicalReaction>
</comment>
<gene>
    <name evidence="11" type="ORF">BBF96_08995</name>
</gene>
<dbReference type="EMBL" id="CP016379">
    <property type="protein sequence ID" value="AZR73509.1"/>
    <property type="molecule type" value="Genomic_DNA"/>
</dbReference>
<comment type="cofactor">
    <cofactor evidence="1">
        <name>Mg(2+)</name>
        <dbReference type="ChEBI" id="CHEBI:18420"/>
    </cofactor>
</comment>
<evidence type="ECO:0000256" key="4">
    <source>
        <dbReference type="ARBA" id="ARBA00022679"/>
    </source>
</evidence>
<dbReference type="KEGG" id="aft:BBF96_08995"/>
<protein>
    <recommendedName>
        <fullName evidence="7">Glucosyl-3-phosphoglycerate synthase</fullName>
        <ecNumber evidence="6">2.4.1.266</ecNumber>
    </recommendedName>
</protein>
<proteinExistence type="inferred from homology"/>